<protein>
    <submittedName>
        <fullName evidence="1">Uncharacterized protein</fullName>
    </submittedName>
</protein>
<dbReference type="STRING" id="742742.HMPREF9452_00424"/>
<accession>G1WGG1</accession>
<organism evidence="1 2">
    <name type="scientific">Collinsella tanakaei YIT 12063</name>
    <dbReference type="NCBI Taxonomy" id="742742"/>
    <lineage>
        <taxon>Bacteria</taxon>
        <taxon>Bacillati</taxon>
        <taxon>Actinomycetota</taxon>
        <taxon>Coriobacteriia</taxon>
        <taxon>Coriobacteriales</taxon>
        <taxon>Coriobacteriaceae</taxon>
        <taxon>Collinsella</taxon>
    </lineage>
</organism>
<comment type="caution">
    <text evidence="1">The sequence shown here is derived from an EMBL/GenBank/DDBJ whole genome shotgun (WGS) entry which is preliminary data.</text>
</comment>
<name>G1WGG1_9ACTN</name>
<dbReference type="OrthoDB" id="2045983at2"/>
<dbReference type="HOGENOM" id="CLU_2080766_0_0_11"/>
<dbReference type="Proteomes" id="UP000004830">
    <property type="component" value="Unassembled WGS sequence"/>
</dbReference>
<dbReference type="EMBL" id="ADLS01000006">
    <property type="protein sequence ID" value="EGX67412.1"/>
    <property type="molecule type" value="Genomic_DNA"/>
</dbReference>
<sequence length="118" mass="13077">MSYDINLCDPVTRDVLELDEPHDMRGGTYAVGGTTLCWLNVTYNYGDIFRRVLGDKGIRTIYGMTGAESIPVLQRAADQLGDDATGNYWDDTEGNAKRALYKLIALAKLRPDGVWDGD</sequence>
<dbReference type="AlphaFoldDB" id="G1WGG1"/>
<dbReference type="RefSeq" id="WP_009140460.1">
    <property type="nucleotide sequence ID" value="NZ_JH126467.1"/>
</dbReference>
<evidence type="ECO:0000313" key="1">
    <source>
        <dbReference type="EMBL" id="EGX67412.1"/>
    </source>
</evidence>
<gene>
    <name evidence="1" type="ORF">HMPREF9452_00424</name>
</gene>
<keyword evidence="2" id="KW-1185">Reference proteome</keyword>
<dbReference type="GeneID" id="62758199"/>
<reference evidence="1 2" key="1">
    <citation type="submission" date="2011-06" db="EMBL/GenBank/DDBJ databases">
        <title>The Genome Sequence of Collinsella tanakaei YIT 12063.</title>
        <authorList>
            <consortium name="The Broad Institute Genome Sequencing Platform"/>
            <person name="Earl A."/>
            <person name="Ward D."/>
            <person name="Feldgarden M."/>
            <person name="Gevers D."/>
            <person name="Morotomi M."/>
            <person name="Young S.K."/>
            <person name="Zeng Q."/>
            <person name="Gargeya S."/>
            <person name="Fitzgerald M."/>
            <person name="Haas B."/>
            <person name="Abouelleil A."/>
            <person name="Alvarado L."/>
            <person name="Arachchi H.M."/>
            <person name="Berlin A."/>
            <person name="Brown A."/>
            <person name="Chapman S.B."/>
            <person name="Chen Z."/>
            <person name="Dunbar C."/>
            <person name="Freedman E."/>
            <person name="Gearin G."/>
            <person name="Gellesch M."/>
            <person name="Goldberg J."/>
            <person name="Griggs A."/>
            <person name="Gujja S."/>
            <person name="Heiman D."/>
            <person name="Howarth C."/>
            <person name="Larson L."/>
            <person name="Lui A."/>
            <person name="MacDonald P.J.P."/>
            <person name="Mehta T."/>
            <person name="Montmayeur A."/>
            <person name="Murphy C."/>
            <person name="Neiman D."/>
            <person name="Pearson M."/>
            <person name="Priest M."/>
            <person name="Roberts A."/>
            <person name="Saif S."/>
            <person name="Shea T."/>
            <person name="Shenoy N."/>
            <person name="Sisk P."/>
            <person name="Stolte C."/>
            <person name="Sykes S."/>
            <person name="Wortman J."/>
            <person name="Nusbaum C."/>
            <person name="Birren B."/>
        </authorList>
    </citation>
    <scope>NUCLEOTIDE SEQUENCE [LARGE SCALE GENOMIC DNA]</scope>
    <source>
        <strain evidence="1 2">YIT 12063</strain>
    </source>
</reference>
<evidence type="ECO:0000313" key="2">
    <source>
        <dbReference type="Proteomes" id="UP000004830"/>
    </source>
</evidence>
<proteinExistence type="predicted"/>
<dbReference type="PATRIC" id="fig|742742.3.peg.407"/>